<proteinExistence type="predicted"/>
<protein>
    <submittedName>
        <fullName evidence="1">Uncharacterized protein</fullName>
    </submittedName>
</protein>
<sequence length="1364" mass="147067">MLEIKQVHGKIEKGIVSLVFTGKVGGAANVSVVYEKSPNGNVVVFAADVTQFRLSDIILAGAGVDISKVPFFGSLAIPATSFAISSDNFSTLNLPDLDIPGIATELFLETIPKGLKSQFRVRIGKAAGLIGEYAGNVLTISSSSSITLSLLDLISAIPELGATTDSLPKFLQVLKHANVSAVTYKPSSGKLLVSLSINSLTILPDLLNLDQVRVTVDMDITGSRASSEESFGTRDQQWDHSDHDVLDYQQNAVVQVIKLNELTMEGKWNLLNNYIAMFVRYDGKTGKFNIQGSPPINAKSLSINNLISKFSTAKINLPQISSLKLENIRAVSSSSDVYTTLIVTATAGASNRIHIIYQRTGKGPGIAVAAELQFSLVQLVKTVANIDLSSVPFINSFGDISMAFTSSNSPIKTQLLRNLIESDSPLKAYVRGIPEGVTAYMNVLIGGCVEVQVTYENNVLKFAIPQKCKLTLRNLLSEIPVIKSIANVLPPPVSDLLAGDVKSILFDPPTKALSLKAQFQELNFFNLLVLRNLKVSLTATLARNGRVNSISFSGDLVLCDVTVMTSVSYNQRTQDLFFDASPNPGLSITSIIGCLFKQNFNIPSFLNGAKITNILGQKVADTFTFVMSGSIGSKFKVFLVYKRSVGESAQFAVAASVESFKLADLLNEAAGIDISSIPFLGSIRVPRLGLSIAPSGDIATPLLNRVVPASSPLKKYANYLPSGFTAMIDLWVGGSRLTGNYVNRVLSFSPFAGELSLGSLLKQIPGINIISTGITAVFKDILNLKLKRFVFDIQRKEMEITVYLNRFSVFGKGLSLQDVNIMINATFSGPTTLSVRASGVLTLGKKNYAISIDRSTSTQNYVLSIHTEKFPVIGLLTAAGGAFLPEDLQTLLGKIFDINILNATLRYPFGAMPNHMLISGMPQLFGLKTVHVAALLVEQGGQTKLIQKYTLPGFSITDLLNKLFGKSIPSKLLQRKSDTSLIVSPVTLQNMPLSVPEFRDIEISEGMSISTTFSWPSSCGSDAFCRVMKTLLGKESKLRLEGAFRNARYYSLTVAVSDVRLGGGVVLTRAGLQFVGGAELSIGLVGSIQLKSPPVTLNAAIRLTPGGVKLEGSMTGCWKRAFGIPVLAVCNLLMSISIAPVAPPITGLEFGGRIEIGNRKCGINKLLTAEAYVGINTLDIQQNYFYADIGQLTFQRFFDAFCIPVTLPRPLGDSGFPKGLKTSFSLLGKQLPHAGITIPIGLRFKGTYSILGLSASVDINIQPSRLKVTVELPPLNLLGVLKMYKSCTEKSKGPLFHVDISATKMPEIEISGFVEVLGVSVEGRLLITNTKFEVFVEGRIFGLFIASLRISTGYSRMLQCTVRS</sequence>
<gene>
    <name evidence="1" type="ORF">GBAR_LOCUS12978</name>
</gene>
<name>A0AA35S521_GEOBA</name>
<organism evidence="1 2">
    <name type="scientific">Geodia barretti</name>
    <name type="common">Barrett's horny sponge</name>
    <dbReference type="NCBI Taxonomy" id="519541"/>
    <lineage>
        <taxon>Eukaryota</taxon>
        <taxon>Metazoa</taxon>
        <taxon>Porifera</taxon>
        <taxon>Demospongiae</taxon>
        <taxon>Heteroscleromorpha</taxon>
        <taxon>Tetractinellida</taxon>
        <taxon>Astrophorina</taxon>
        <taxon>Geodiidae</taxon>
        <taxon>Geodia</taxon>
    </lineage>
</organism>
<dbReference type="Proteomes" id="UP001174909">
    <property type="component" value="Unassembled WGS sequence"/>
</dbReference>
<accession>A0AA35S521</accession>
<reference evidence="1" key="1">
    <citation type="submission" date="2023-03" db="EMBL/GenBank/DDBJ databases">
        <authorList>
            <person name="Steffen K."/>
            <person name="Cardenas P."/>
        </authorList>
    </citation>
    <scope>NUCLEOTIDE SEQUENCE</scope>
</reference>
<comment type="caution">
    <text evidence="1">The sequence shown here is derived from an EMBL/GenBank/DDBJ whole genome shotgun (WGS) entry which is preliminary data.</text>
</comment>
<evidence type="ECO:0000313" key="2">
    <source>
        <dbReference type="Proteomes" id="UP001174909"/>
    </source>
</evidence>
<evidence type="ECO:0000313" key="1">
    <source>
        <dbReference type="EMBL" id="CAI8022056.1"/>
    </source>
</evidence>
<keyword evidence="2" id="KW-1185">Reference proteome</keyword>
<dbReference type="EMBL" id="CASHTH010001932">
    <property type="protein sequence ID" value="CAI8022056.1"/>
    <property type="molecule type" value="Genomic_DNA"/>
</dbReference>